<evidence type="ECO:0008006" key="4">
    <source>
        <dbReference type="Google" id="ProtNLM"/>
    </source>
</evidence>
<feature type="chain" id="PRO_5040777541" description="Thaumatin-like protein" evidence="1">
    <location>
        <begin position="17"/>
        <end position="235"/>
    </location>
</feature>
<evidence type="ECO:0000313" key="2">
    <source>
        <dbReference type="EMBL" id="KAJ4397483.1"/>
    </source>
</evidence>
<evidence type="ECO:0000256" key="1">
    <source>
        <dbReference type="SAM" id="SignalP"/>
    </source>
</evidence>
<keyword evidence="1" id="KW-0732">Signal</keyword>
<dbReference type="SUPFAM" id="SSF49870">
    <property type="entry name" value="Osmotin, thaumatin-like protein"/>
    <property type="match status" value="1"/>
</dbReference>
<keyword evidence="3" id="KW-1185">Reference proteome</keyword>
<dbReference type="EMBL" id="JAPEVB010000001">
    <property type="protein sequence ID" value="KAJ4397483.1"/>
    <property type="molecule type" value="Genomic_DNA"/>
</dbReference>
<dbReference type="Proteomes" id="UP001140453">
    <property type="component" value="Unassembled WGS sequence"/>
</dbReference>
<sequence>MQTILLVPLLAVLAAAVPSYPHVTPAPLANKRDLTQITVTMVNSMAAPLTTAIASNPGVPPLASGAASLEGTLSAGGTASIVAPQGWAGNIAVGLANYTALYMPSLMEASLMTKSQSDPGFSFDIDVSYVNGYTVPIICTCNDDKTFLSGCSEDLWGQNKCGAGGETDEADKGVCTNPTNNGSFTGTAATPFFKPCEGKAYTYPSDDDANSNGKCAGGSATCCVGTTADGCPSAS</sequence>
<accession>A0A9W8Z4B1</accession>
<evidence type="ECO:0000313" key="3">
    <source>
        <dbReference type="Proteomes" id="UP001140453"/>
    </source>
</evidence>
<feature type="signal peptide" evidence="1">
    <location>
        <begin position="1"/>
        <end position="16"/>
    </location>
</feature>
<protein>
    <recommendedName>
        <fullName evidence="4">Thaumatin-like protein</fullName>
    </recommendedName>
</protein>
<organism evidence="2 3">
    <name type="scientific">Gnomoniopsis smithogilvyi</name>
    <dbReference type="NCBI Taxonomy" id="1191159"/>
    <lineage>
        <taxon>Eukaryota</taxon>
        <taxon>Fungi</taxon>
        <taxon>Dikarya</taxon>
        <taxon>Ascomycota</taxon>
        <taxon>Pezizomycotina</taxon>
        <taxon>Sordariomycetes</taxon>
        <taxon>Sordariomycetidae</taxon>
        <taxon>Diaporthales</taxon>
        <taxon>Gnomoniaceae</taxon>
        <taxon>Gnomoniopsis</taxon>
    </lineage>
</organism>
<dbReference type="InterPro" id="IPR037176">
    <property type="entry name" value="Osmotin/thaumatin-like_sf"/>
</dbReference>
<dbReference type="AlphaFoldDB" id="A0A9W8Z4B1"/>
<name>A0A9W8Z4B1_9PEZI</name>
<proteinExistence type="predicted"/>
<reference evidence="2" key="1">
    <citation type="submission" date="2022-10" db="EMBL/GenBank/DDBJ databases">
        <title>Tapping the CABI collections for fungal endophytes: first genome assemblies for Collariella, Neodidymelliopsis, Ascochyta clinopodiicola, Didymella pomorum, Didymosphaeria variabile, Neocosmospora piperis and Neocucurbitaria cava.</title>
        <authorList>
            <person name="Hill R."/>
        </authorList>
    </citation>
    <scope>NUCLEOTIDE SEQUENCE</scope>
    <source>
        <strain evidence="2">IMI 355082</strain>
    </source>
</reference>
<gene>
    <name evidence="2" type="ORF">N0V93_001712</name>
</gene>
<dbReference type="OrthoDB" id="430315at2759"/>
<comment type="caution">
    <text evidence="2">The sequence shown here is derived from an EMBL/GenBank/DDBJ whole genome shotgun (WGS) entry which is preliminary data.</text>
</comment>